<dbReference type="OrthoDB" id="4899631at2759"/>
<name>A0A6S7GYS7_PARCT</name>
<proteinExistence type="predicted"/>
<organism evidence="5 6">
    <name type="scientific">Paramuricea clavata</name>
    <name type="common">Red gorgonian</name>
    <name type="synonym">Violescent sea-whip</name>
    <dbReference type="NCBI Taxonomy" id="317549"/>
    <lineage>
        <taxon>Eukaryota</taxon>
        <taxon>Metazoa</taxon>
        <taxon>Cnidaria</taxon>
        <taxon>Anthozoa</taxon>
        <taxon>Octocorallia</taxon>
        <taxon>Malacalcyonacea</taxon>
        <taxon>Plexauridae</taxon>
        <taxon>Paramuricea</taxon>
    </lineage>
</organism>
<keyword evidence="4" id="KW-0966">Cell projection</keyword>
<evidence type="ECO:0000313" key="6">
    <source>
        <dbReference type="Proteomes" id="UP001152795"/>
    </source>
</evidence>
<comment type="caution">
    <text evidence="5">The sequence shown here is derived from an EMBL/GenBank/DDBJ whole genome shotgun (WGS) entry which is preliminary data.</text>
</comment>
<dbReference type="AlphaFoldDB" id="A0A6S7GYS7"/>
<dbReference type="PANTHER" id="PTHR13720:SF13">
    <property type="entry name" value="CILIA- AND FLAGELLA-ASSOCIATED PROTEIN 251"/>
    <property type="match status" value="1"/>
</dbReference>
<dbReference type="Proteomes" id="UP001152795">
    <property type="component" value="Unassembled WGS sequence"/>
</dbReference>
<reference evidence="5" key="1">
    <citation type="submission" date="2020-04" db="EMBL/GenBank/DDBJ databases">
        <authorList>
            <person name="Alioto T."/>
            <person name="Alioto T."/>
            <person name="Gomez Garrido J."/>
        </authorList>
    </citation>
    <scope>NUCLEOTIDE SEQUENCE</scope>
    <source>
        <strain evidence="5">A484AB</strain>
    </source>
</reference>
<protein>
    <submittedName>
        <fullName evidence="5">Cilia- and flagella-associated 251-like</fullName>
    </submittedName>
</protein>
<dbReference type="GO" id="GO:0031514">
    <property type="term" value="C:motile cilium"/>
    <property type="evidence" value="ECO:0007669"/>
    <property type="project" value="TreeGrafter"/>
</dbReference>
<dbReference type="EMBL" id="CACRXK020001517">
    <property type="protein sequence ID" value="CAB3989600.1"/>
    <property type="molecule type" value="Genomic_DNA"/>
</dbReference>
<sequence length="139" mass="15464">MSTDNSVVAGEGEDFESTRMSPVTPGSYLNDPAFYEMKNDEANESLSLKGNNALNLVWSFGINRNVPIHNISDANRQAVFYVTAHTGVLYDCITNKQKLLQGHCNDLSCTCVSGNKRWLATADKGKDSMIIVWDSYTRY</sequence>
<keyword evidence="6" id="KW-1185">Reference proteome</keyword>
<dbReference type="Gene3D" id="2.130.10.10">
    <property type="entry name" value="YVTN repeat-like/Quinoprotein amine dehydrogenase"/>
    <property type="match status" value="2"/>
</dbReference>
<keyword evidence="2" id="KW-0853">WD repeat</keyword>
<keyword evidence="3" id="KW-0677">Repeat</keyword>
<dbReference type="PANTHER" id="PTHR13720">
    <property type="entry name" value="WD-40 REPEAT PROTEIN"/>
    <property type="match status" value="1"/>
</dbReference>
<dbReference type="InterPro" id="IPR050630">
    <property type="entry name" value="WD_repeat_EMAP"/>
</dbReference>
<evidence type="ECO:0000256" key="2">
    <source>
        <dbReference type="ARBA" id="ARBA00022574"/>
    </source>
</evidence>
<keyword evidence="5" id="KW-0282">Flagellum</keyword>
<dbReference type="InterPro" id="IPR015943">
    <property type="entry name" value="WD40/YVTN_repeat-like_dom_sf"/>
</dbReference>
<accession>A0A6S7GYS7</accession>
<evidence type="ECO:0000313" key="5">
    <source>
        <dbReference type="EMBL" id="CAB3989600.1"/>
    </source>
</evidence>
<evidence type="ECO:0000256" key="4">
    <source>
        <dbReference type="ARBA" id="ARBA00023273"/>
    </source>
</evidence>
<evidence type="ECO:0000256" key="3">
    <source>
        <dbReference type="ARBA" id="ARBA00022737"/>
    </source>
</evidence>
<keyword evidence="5" id="KW-0969">Cilium</keyword>
<dbReference type="SUPFAM" id="SSF50978">
    <property type="entry name" value="WD40 repeat-like"/>
    <property type="match status" value="1"/>
</dbReference>
<evidence type="ECO:0000256" key="1">
    <source>
        <dbReference type="ARBA" id="ARBA00004138"/>
    </source>
</evidence>
<gene>
    <name evidence="5" type="ORF">PACLA_8A038995</name>
</gene>
<dbReference type="InterPro" id="IPR036322">
    <property type="entry name" value="WD40_repeat_dom_sf"/>
</dbReference>
<comment type="subcellular location">
    <subcellularLocation>
        <location evidence="1">Cell projection</location>
        <location evidence="1">Cilium</location>
    </subcellularLocation>
</comment>